<proteinExistence type="predicted"/>
<comment type="caution">
    <text evidence="1">The sequence shown here is derived from an EMBL/GenBank/DDBJ whole genome shotgun (WGS) entry which is preliminary data.</text>
</comment>
<evidence type="ECO:0000313" key="2">
    <source>
        <dbReference type="Proteomes" id="UP001060085"/>
    </source>
</evidence>
<accession>A0ACC0B3T4</accession>
<reference evidence="2" key="1">
    <citation type="journal article" date="2023" name="Nat. Plants">
        <title>Single-cell RNA sequencing provides a high-resolution roadmap for understanding the multicellular compartmentation of specialized metabolism.</title>
        <authorList>
            <person name="Sun S."/>
            <person name="Shen X."/>
            <person name="Li Y."/>
            <person name="Li Y."/>
            <person name="Wang S."/>
            <person name="Li R."/>
            <person name="Zhang H."/>
            <person name="Shen G."/>
            <person name="Guo B."/>
            <person name="Wei J."/>
            <person name="Xu J."/>
            <person name="St-Pierre B."/>
            <person name="Chen S."/>
            <person name="Sun C."/>
        </authorList>
    </citation>
    <scope>NUCLEOTIDE SEQUENCE [LARGE SCALE GENOMIC DNA]</scope>
</reference>
<dbReference type="Proteomes" id="UP001060085">
    <property type="component" value="Linkage Group LG04"/>
</dbReference>
<sequence>MGTVTEQAEYLEQVVRKAEFYLYVIQQAHALLMARLQKCSAYGEKDRYQGRISPEYGERKAFATFPFDKYSHPIKATLYFVFSYAKLEITVNWLGVLSVVEENDLDVLKSPEIASGFFTPPNGQRLSSDAPEEFDFYASDSFLKGTFFLLKDLSVVPLRLH</sequence>
<keyword evidence="2" id="KW-1185">Reference proteome</keyword>
<protein>
    <submittedName>
        <fullName evidence="1">Uncharacterized protein</fullName>
    </submittedName>
</protein>
<name>A0ACC0B3T4_CATRO</name>
<evidence type="ECO:0000313" key="1">
    <source>
        <dbReference type="EMBL" id="KAI5667304.1"/>
    </source>
</evidence>
<organism evidence="1 2">
    <name type="scientific">Catharanthus roseus</name>
    <name type="common">Madagascar periwinkle</name>
    <name type="synonym">Vinca rosea</name>
    <dbReference type="NCBI Taxonomy" id="4058"/>
    <lineage>
        <taxon>Eukaryota</taxon>
        <taxon>Viridiplantae</taxon>
        <taxon>Streptophyta</taxon>
        <taxon>Embryophyta</taxon>
        <taxon>Tracheophyta</taxon>
        <taxon>Spermatophyta</taxon>
        <taxon>Magnoliopsida</taxon>
        <taxon>eudicotyledons</taxon>
        <taxon>Gunneridae</taxon>
        <taxon>Pentapetalae</taxon>
        <taxon>asterids</taxon>
        <taxon>lamiids</taxon>
        <taxon>Gentianales</taxon>
        <taxon>Apocynaceae</taxon>
        <taxon>Rauvolfioideae</taxon>
        <taxon>Vinceae</taxon>
        <taxon>Catharanthinae</taxon>
        <taxon>Catharanthus</taxon>
    </lineage>
</organism>
<dbReference type="EMBL" id="CM044704">
    <property type="protein sequence ID" value="KAI5667304.1"/>
    <property type="molecule type" value="Genomic_DNA"/>
</dbReference>
<gene>
    <name evidence="1" type="ORF">M9H77_17157</name>
</gene>